<evidence type="ECO:0000313" key="3">
    <source>
        <dbReference type="Proteomes" id="UP000809529"/>
    </source>
</evidence>
<gene>
    <name evidence="2" type="ORF">GYN02_03645</name>
</gene>
<name>A0ABS1ZD42_9PSED</name>
<dbReference type="RefSeq" id="WP_203302190.1">
    <property type="nucleotide sequence ID" value="NZ_JAAEBW010000002.1"/>
</dbReference>
<sequence>MKKMTDPLFSPIQLSTNMNESIGNTCIGDAIARNQELLQEHFFEPLLGRDAHIKLLNDICAVTSDPALQAELELTWNGEINEYDTEINSVLKHARYACLYIELARAAESDNQHIRGWAFNNHASMMVGEILEQSTAIQNRAKTHKRSQQNSQNSQGRKKSTLLLKQEAVRLLETLRPEAGWLSKVEVVTELEEPLGQFIKQNNILTQRISNIWEWLTEWLRGDELVNPTWEKHKHANAR</sequence>
<protein>
    <submittedName>
        <fullName evidence="2">Uncharacterized protein</fullName>
    </submittedName>
</protein>
<accession>A0ABS1ZD42</accession>
<reference evidence="2 3" key="1">
    <citation type="submission" date="2020-01" db="EMBL/GenBank/DDBJ databases">
        <title>Comparative genomics of meat spoilage bacteria.</title>
        <authorList>
            <person name="Hilgarth M."/>
            <person name="Vogel R.F."/>
        </authorList>
    </citation>
    <scope>NUCLEOTIDE SEQUENCE [LARGE SCALE GENOMIC DNA]</scope>
    <source>
        <strain evidence="2 3">TMW2.2077</strain>
    </source>
</reference>
<evidence type="ECO:0000313" key="2">
    <source>
        <dbReference type="EMBL" id="MBM1194272.1"/>
    </source>
</evidence>
<comment type="caution">
    <text evidence="2">The sequence shown here is derived from an EMBL/GenBank/DDBJ whole genome shotgun (WGS) entry which is preliminary data.</text>
</comment>
<feature type="region of interest" description="Disordered" evidence="1">
    <location>
        <begin position="139"/>
        <end position="159"/>
    </location>
</feature>
<evidence type="ECO:0000256" key="1">
    <source>
        <dbReference type="SAM" id="MobiDB-lite"/>
    </source>
</evidence>
<dbReference type="Proteomes" id="UP000809529">
    <property type="component" value="Unassembled WGS sequence"/>
</dbReference>
<proteinExistence type="predicted"/>
<dbReference type="EMBL" id="JAAEBW010000002">
    <property type="protein sequence ID" value="MBM1194272.1"/>
    <property type="molecule type" value="Genomic_DNA"/>
</dbReference>
<organism evidence="2 3">
    <name type="scientific">Pseudomonas weihenstephanensis</name>
    <dbReference type="NCBI Taxonomy" id="1608994"/>
    <lineage>
        <taxon>Bacteria</taxon>
        <taxon>Pseudomonadati</taxon>
        <taxon>Pseudomonadota</taxon>
        <taxon>Gammaproteobacteria</taxon>
        <taxon>Pseudomonadales</taxon>
        <taxon>Pseudomonadaceae</taxon>
        <taxon>Pseudomonas</taxon>
    </lineage>
</organism>
<keyword evidence="3" id="KW-1185">Reference proteome</keyword>